<dbReference type="GO" id="GO:0019509">
    <property type="term" value="P:L-methionine salvage from methylthioadenosine"/>
    <property type="evidence" value="ECO:0007669"/>
    <property type="project" value="TreeGrafter"/>
</dbReference>
<dbReference type="Gene3D" id="3.40.50.1580">
    <property type="entry name" value="Nucleoside phosphorylase domain"/>
    <property type="match status" value="1"/>
</dbReference>
<comment type="function">
    <text evidence="3">Purine nucleoside phosphorylase involved in purine salvage.</text>
</comment>
<dbReference type="Proteomes" id="UP000028488">
    <property type="component" value="Chromosome"/>
</dbReference>
<comment type="subunit">
    <text evidence="3">Homohexamer. Dimer of a homotrimer.</text>
</comment>
<evidence type="ECO:0000256" key="3">
    <source>
        <dbReference type="HAMAP-Rule" id="MF_01963"/>
    </source>
</evidence>
<comment type="catalytic activity">
    <reaction evidence="3">
        <text>a purine D-ribonucleoside + phosphate = a purine nucleobase + alpha-D-ribose 1-phosphate</text>
        <dbReference type="Rhea" id="RHEA:19805"/>
        <dbReference type="ChEBI" id="CHEBI:26386"/>
        <dbReference type="ChEBI" id="CHEBI:43474"/>
        <dbReference type="ChEBI" id="CHEBI:57720"/>
        <dbReference type="ChEBI" id="CHEBI:142355"/>
        <dbReference type="EC" id="2.4.2.1"/>
    </reaction>
</comment>
<keyword evidence="2 3" id="KW-0808">Transferase</keyword>
<accession>A0A076ERC6</accession>
<dbReference type="EC" id="2.4.2.1" evidence="3"/>
<dbReference type="GO" id="GO:0017061">
    <property type="term" value="F:S-methyl-5-thioadenosine phosphorylase activity"/>
    <property type="evidence" value="ECO:0007669"/>
    <property type="project" value="InterPro"/>
</dbReference>
<organism evidence="5 6">
    <name type="scientific">Rhodococcus opacus</name>
    <name type="common">Nocardia opaca</name>
    <dbReference type="NCBI Taxonomy" id="37919"/>
    <lineage>
        <taxon>Bacteria</taxon>
        <taxon>Bacillati</taxon>
        <taxon>Actinomycetota</taxon>
        <taxon>Actinomycetes</taxon>
        <taxon>Mycobacteriales</taxon>
        <taxon>Nocardiaceae</taxon>
        <taxon>Rhodococcus</taxon>
    </lineage>
</organism>
<dbReference type="PANTHER" id="PTHR42679">
    <property type="entry name" value="S-METHYL-5'-THIOADENOSINE PHOSPHORYLASE"/>
    <property type="match status" value="1"/>
</dbReference>
<reference evidence="5 6" key="1">
    <citation type="submission" date="2014-07" db="EMBL/GenBank/DDBJ databases">
        <title>Genome Sequence of Rhodococcus opacus Strain R7, a Biodegrader of Mono- and Polycyclic Aromatic Hydrocarbons.</title>
        <authorList>
            <person name="Di Gennaro P."/>
            <person name="Zampolli J."/>
            <person name="Presti I."/>
            <person name="Cappelletti M."/>
            <person name="D'Ursi P."/>
            <person name="Orro A."/>
            <person name="Mezzelani A."/>
            <person name="Milanesi L."/>
        </authorList>
    </citation>
    <scope>NUCLEOTIDE SEQUENCE [LARGE SCALE GENOMIC DNA]</scope>
    <source>
        <strain evidence="5 6">R7</strain>
    </source>
</reference>
<feature type="site" description="Important for substrate specificity" evidence="3">
    <location>
        <position position="165"/>
    </location>
</feature>
<dbReference type="EMBL" id="CP008947">
    <property type="protein sequence ID" value="AII08585.1"/>
    <property type="molecule type" value="Genomic_DNA"/>
</dbReference>
<evidence type="ECO:0000256" key="2">
    <source>
        <dbReference type="ARBA" id="ARBA00022679"/>
    </source>
</evidence>
<proteinExistence type="inferred from homology"/>
<protein>
    <recommendedName>
        <fullName evidence="3">Purine nucleoside phosphorylase</fullName>
        <shortName evidence="3">PNP</shortName>
        <ecNumber evidence="3">2.4.2.1</ecNumber>
    </recommendedName>
</protein>
<keyword evidence="3" id="KW-0660">Purine salvage</keyword>
<evidence type="ECO:0000259" key="4">
    <source>
        <dbReference type="Pfam" id="PF01048"/>
    </source>
</evidence>
<evidence type="ECO:0000313" key="6">
    <source>
        <dbReference type="Proteomes" id="UP000028488"/>
    </source>
</evidence>
<dbReference type="eggNOG" id="COG0005">
    <property type="taxonomic scope" value="Bacteria"/>
</dbReference>
<dbReference type="Pfam" id="PF01048">
    <property type="entry name" value="PNP_UDP_1"/>
    <property type="match status" value="1"/>
</dbReference>
<evidence type="ECO:0000256" key="1">
    <source>
        <dbReference type="ARBA" id="ARBA00022676"/>
    </source>
</evidence>
<dbReference type="CDD" id="cd09010">
    <property type="entry name" value="MTAP_SsMTAPII_like_MTIP"/>
    <property type="match status" value="1"/>
</dbReference>
<dbReference type="InterPro" id="IPR010044">
    <property type="entry name" value="MTAP"/>
</dbReference>
<dbReference type="PANTHER" id="PTHR42679:SF2">
    <property type="entry name" value="S-METHYL-5'-THIOADENOSINE PHOSPHORYLASE"/>
    <property type="match status" value="1"/>
</dbReference>
<comment type="similarity">
    <text evidence="3">Belongs to the PNP/MTAP phosphorylase family. MTAP subfamily.</text>
</comment>
<evidence type="ECO:0000313" key="5">
    <source>
        <dbReference type="EMBL" id="AII08585.1"/>
    </source>
</evidence>
<dbReference type="SUPFAM" id="SSF53167">
    <property type="entry name" value="Purine and uridine phosphorylases"/>
    <property type="match status" value="1"/>
</dbReference>
<feature type="domain" description="Nucleoside phosphorylase" evidence="4">
    <location>
        <begin position="8"/>
        <end position="240"/>
    </location>
</feature>
<dbReference type="InterPro" id="IPR000845">
    <property type="entry name" value="Nucleoside_phosphorylase_d"/>
</dbReference>
<name>A0A076ERC6_RHOOP</name>
<dbReference type="GO" id="GO:0005829">
    <property type="term" value="C:cytosol"/>
    <property type="evidence" value="ECO:0007669"/>
    <property type="project" value="TreeGrafter"/>
</dbReference>
<comment type="caution">
    <text evidence="3">Lacks conserved residue(s) required for the propagation of feature annotation.</text>
</comment>
<dbReference type="UniPathway" id="UPA00606"/>
<dbReference type="RefSeq" id="WP_112300143.1">
    <property type="nucleotide sequence ID" value="NZ_CP008947.1"/>
</dbReference>
<dbReference type="HAMAP" id="MF_01963">
    <property type="entry name" value="MTAP"/>
    <property type="match status" value="1"/>
</dbReference>
<dbReference type="AlphaFoldDB" id="A0A076ERC6"/>
<dbReference type="GO" id="GO:0006166">
    <property type="term" value="P:purine ribonucleoside salvage"/>
    <property type="evidence" value="ECO:0007669"/>
    <property type="project" value="UniProtKB-UniRule"/>
</dbReference>
<gene>
    <name evidence="5" type="ORF">EP51_29815</name>
</gene>
<feature type="site" description="Important for substrate specificity" evidence="3">
    <location>
        <position position="220"/>
    </location>
</feature>
<keyword evidence="1 3" id="KW-0328">Glycosyltransferase</keyword>
<comment type="pathway">
    <text evidence="3">Purine metabolism; purine nucleoside salvage.</text>
</comment>
<feature type="binding site" evidence="3">
    <location>
        <begin position="207"/>
        <end position="209"/>
    </location>
    <ligand>
        <name>substrate</name>
    </ligand>
</feature>
<feature type="binding site" evidence="3">
    <location>
        <position position="183"/>
    </location>
    <ligand>
        <name>substrate</name>
    </ligand>
</feature>
<sequence length="260" mass="28315">MPDTQPTVGVLGTWGYYGLLDDAEQVQVDTPYGPTSDSIVLGSSGGRRLAYLTRTGRHRDIPPHRINARANIWALHSLGVRTILAPTPSGSLRPAIGVGSVVVPDQLVDRTGRTDDTFHDDDVHVSFADPFCVRGRQAVVSTLRRSGWVVNDGGVMVAIRGPRFSTRAESRWYAAQGWDLISMTPYPEAALARELGMSYTCIALVTDHDVISDTPWPVTQDLVREGLDANTKRLREALLQVAIELAGKPEPATPAHGRRS</sequence>
<comment type="miscellaneous">
    <text evidence="3">Although this enzyme belongs to the family of MTA phosphorylases based on sequence homology, it lacks several conserved amino acids in the substrate binding pocket that confer specificity towards MTA.</text>
</comment>
<feature type="binding site" evidence="3">
    <location>
        <position position="184"/>
    </location>
    <ligand>
        <name>phosphate</name>
        <dbReference type="ChEBI" id="CHEBI:43474"/>
    </ligand>
</feature>
<dbReference type="InterPro" id="IPR035994">
    <property type="entry name" value="Nucleoside_phosphorylase_sf"/>
</dbReference>